<keyword evidence="2" id="KW-1185">Reference proteome</keyword>
<comment type="caution">
    <text evidence="1">The sequence shown here is derived from an EMBL/GenBank/DDBJ whole genome shotgun (WGS) entry which is preliminary data.</text>
</comment>
<accession>A0A4S8JAC7</accession>
<proteinExistence type="predicted"/>
<sequence length="128" mass="14584">MALEEVLQENNMKERGTHSSHHTAYFFVIINKSKSTYPAKTLPAILGSRSASSADAAAQETLGNRKTPVLFKRDDSLCQPFQLRLQEALDLLGGQSITYDELLQRRRRRRRRKRYQGDAIVLILPLIS</sequence>
<evidence type="ECO:0000313" key="2">
    <source>
        <dbReference type="Proteomes" id="UP000317650"/>
    </source>
</evidence>
<dbReference type="EMBL" id="PYDT01000006">
    <property type="protein sequence ID" value="THU58610.1"/>
    <property type="molecule type" value="Genomic_DNA"/>
</dbReference>
<protein>
    <submittedName>
        <fullName evidence="1">Uncharacterized protein</fullName>
    </submittedName>
</protein>
<dbReference type="Proteomes" id="UP000317650">
    <property type="component" value="Chromosome 3"/>
</dbReference>
<evidence type="ECO:0000313" key="1">
    <source>
        <dbReference type="EMBL" id="THU58610.1"/>
    </source>
</evidence>
<organism evidence="1 2">
    <name type="scientific">Musa balbisiana</name>
    <name type="common">Banana</name>
    <dbReference type="NCBI Taxonomy" id="52838"/>
    <lineage>
        <taxon>Eukaryota</taxon>
        <taxon>Viridiplantae</taxon>
        <taxon>Streptophyta</taxon>
        <taxon>Embryophyta</taxon>
        <taxon>Tracheophyta</taxon>
        <taxon>Spermatophyta</taxon>
        <taxon>Magnoliopsida</taxon>
        <taxon>Liliopsida</taxon>
        <taxon>Zingiberales</taxon>
        <taxon>Musaceae</taxon>
        <taxon>Musa</taxon>
    </lineage>
</organism>
<name>A0A4S8JAC7_MUSBA</name>
<gene>
    <name evidence="1" type="ORF">C4D60_Mb03t16180</name>
</gene>
<dbReference type="AlphaFoldDB" id="A0A4S8JAC7"/>
<reference evidence="1 2" key="1">
    <citation type="journal article" date="2019" name="Nat. Plants">
        <title>Genome sequencing of Musa balbisiana reveals subgenome evolution and function divergence in polyploid bananas.</title>
        <authorList>
            <person name="Yao X."/>
        </authorList>
    </citation>
    <scope>NUCLEOTIDE SEQUENCE [LARGE SCALE GENOMIC DNA]</scope>
    <source>
        <strain evidence="2">cv. DH-PKW</strain>
        <tissue evidence="1">Leaves</tissue>
    </source>
</reference>